<accession>A0ABV9GB94</accession>
<sequence>MIRVMRPLLHGAVAGLAGTTALNIAGYADIALRGRPISDTPEITVRSLAAKLRIRIPGDAQTLENRIAGLGPLTGYTVGLGMGTALSLAQAAGWPPTKASRYVVASFFALTVTNAPIILLGITDPRTWATSDWISDIIPHVLYAVVTVRVLDKLEAADPSFDGQIPQ</sequence>
<gene>
    <name evidence="1" type="ORF">ACFO9E_21530</name>
</gene>
<proteinExistence type="predicted"/>
<keyword evidence="2" id="KW-1185">Reference proteome</keyword>
<dbReference type="EMBL" id="JBHSFE010000016">
    <property type="protein sequence ID" value="MFC4610369.1"/>
    <property type="molecule type" value="Genomic_DNA"/>
</dbReference>
<comment type="caution">
    <text evidence="1">The sequence shown here is derived from an EMBL/GenBank/DDBJ whole genome shotgun (WGS) entry which is preliminary data.</text>
</comment>
<dbReference type="RefSeq" id="WP_381198281.1">
    <property type="nucleotide sequence ID" value="NZ_JBHSFE010000016.1"/>
</dbReference>
<name>A0ABV9GB94_9ACTN</name>
<evidence type="ECO:0000313" key="1">
    <source>
        <dbReference type="EMBL" id="MFC4610369.1"/>
    </source>
</evidence>
<evidence type="ECO:0008006" key="3">
    <source>
        <dbReference type="Google" id="ProtNLM"/>
    </source>
</evidence>
<reference evidence="2" key="1">
    <citation type="journal article" date="2019" name="Int. J. Syst. Evol. Microbiol.">
        <title>The Global Catalogue of Microorganisms (GCM) 10K type strain sequencing project: providing services to taxonomists for standard genome sequencing and annotation.</title>
        <authorList>
            <consortium name="The Broad Institute Genomics Platform"/>
            <consortium name="The Broad Institute Genome Sequencing Center for Infectious Disease"/>
            <person name="Wu L."/>
            <person name="Ma J."/>
        </authorList>
    </citation>
    <scope>NUCLEOTIDE SEQUENCE [LARGE SCALE GENOMIC DNA]</scope>
    <source>
        <strain evidence="2">CGMCC 4.7139</strain>
    </source>
</reference>
<evidence type="ECO:0000313" key="2">
    <source>
        <dbReference type="Proteomes" id="UP001595993"/>
    </source>
</evidence>
<protein>
    <recommendedName>
        <fullName evidence="3">DUF1440 domain-containing protein</fullName>
    </recommendedName>
</protein>
<organism evidence="1 2">
    <name type="scientific">Streptomyces maoxianensis</name>
    <dbReference type="NCBI Taxonomy" id="1459942"/>
    <lineage>
        <taxon>Bacteria</taxon>
        <taxon>Bacillati</taxon>
        <taxon>Actinomycetota</taxon>
        <taxon>Actinomycetes</taxon>
        <taxon>Kitasatosporales</taxon>
        <taxon>Streptomycetaceae</taxon>
        <taxon>Streptomyces</taxon>
    </lineage>
</organism>
<dbReference type="Proteomes" id="UP001595993">
    <property type="component" value="Unassembled WGS sequence"/>
</dbReference>